<sequence>MGHDLWDESALINAFENTLSNYKVMHNQGGNILSNDDEEVVNGGDEILPTPDYQSHEARSSEKEGENLAAPKINFGVGLPNENNQLESDDPDKTGSSMNGQNIQSDQTGILDTQSLEDYNQLLSRYYEIEEQRQKVLQQLSQFGYWDYQDSVDSGWSDHTVPPAMSPSQEHQAYATQGYCSNVESTCSPCGCQLVEAPSSSFSSPGLDAESKDNIGNPTSRFDGHALEPEMKLNLTGASDLNAVTNA</sequence>
<evidence type="ECO:0000313" key="3">
    <source>
        <dbReference type="EMBL" id="GAA0166325.1"/>
    </source>
</evidence>
<dbReference type="Pfam" id="PF20636">
    <property type="entry name" value="SMN_G2-BD"/>
    <property type="match status" value="1"/>
</dbReference>
<dbReference type="Proteomes" id="UP001454036">
    <property type="component" value="Unassembled WGS sequence"/>
</dbReference>
<protein>
    <recommendedName>
        <fullName evidence="2">Survival Motor Neuron Gemin2-binding domain-containing protein</fullName>
    </recommendedName>
</protein>
<dbReference type="InterPro" id="IPR049481">
    <property type="entry name" value="SMN_G2-BD"/>
</dbReference>
<feature type="compositionally biased region" description="Basic and acidic residues" evidence="1">
    <location>
        <begin position="54"/>
        <end position="66"/>
    </location>
</feature>
<evidence type="ECO:0000259" key="2">
    <source>
        <dbReference type="Pfam" id="PF20636"/>
    </source>
</evidence>
<reference evidence="3 4" key="1">
    <citation type="submission" date="2024-01" db="EMBL/GenBank/DDBJ databases">
        <title>The complete chloroplast genome sequence of Lithospermum erythrorhizon: insights into the phylogenetic relationship among Boraginaceae species and the maternal lineages of purple gromwells.</title>
        <authorList>
            <person name="Okada T."/>
            <person name="Watanabe K."/>
        </authorList>
    </citation>
    <scope>NUCLEOTIDE SEQUENCE [LARGE SCALE GENOMIC DNA]</scope>
</reference>
<feature type="region of interest" description="Disordered" evidence="1">
    <location>
        <begin position="33"/>
        <end position="112"/>
    </location>
</feature>
<keyword evidence="4" id="KW-1185">Reference proteome</keyword>
<dbReference type="EMBL" id="BAABME010005687">
    <property type="protein sequence ID" value="GAA0166325.1"/>
    <property type="molecule type" value="Genomic_DNA"/>
</dbReference>
<proteinExistence type="predicted"/>
<organism evidence="3 4">
    <name type="scientific">Lithospermum erythrorhizon</name>
    <name type="common">Purple gromwell</name>
    <name type="synonym">Lithospermum officinale var. erythrorhizon</name>
    <dbReference type="NCBI Taxonomy" id="34254"/>
    <lineage>
        <taxon>Eukaryota</taxon>
        <taxon>Viridiplantae</taxon>
        <taxon>Streptophyta</taxon>
        <taxon>Embryophyta</taxon>
        <taxon>Tracheophyta</taxon>
        <taxon>Spermatophyta</taxon>
        <taxon>Magnoliopsida</taxon>
        <taxon>eudicotyledons</taxon>
        <taxon>Gunneridae</taxon>
        <taxon>Pentapetalae</taxon>
        <taxon>asterids</taxon>
        <taxon>lamiids</taxon>
        <taxon>Boraginales</taxon>
        <taxon>Boraginaceae</taxon>
        <taxon>Boraginoideae</taxon>
        <taxon>Lithospermeae</taxon>
        <taxon>Lithospermum</taxon>
    </lineage>
</organism>
<feature type="compositionally biased region" description="Polar residues" evidence="1">
    <location>
        <begin position="94"/>
        <end position="112"/>
    </location>
</feature>
<accession>A0AAV3QTX5</accession>
<evidence type="ECO:0000313" key="4">
    <source>
        <dbReference type="Proteomes" id="UP001454036"/>
    </source>
</evidence>
<dbReference type="PANTHER" id="PTHR39267:SF1">
    <property type="entry name" value="SURVIVAL MOTOR NEURON PROTEIN"/>
    <property type="match status" value="1"/>
</dbReference>
<feature type="region of interest" description="Disordered" evidence="1">
    <location>
        <begin position="201"/>
        <end position="225"/>
    </location>
</feature>
<comment type="caution">
    <text evidence="3">The sequence shown here is derived from an EMBL/GenBank/DDBJ whole genome shotgun (WGS) entry which is preliminary data.</text>
</comment>
<evidence type="ECO:0000256" key="1">
    <source>
        <dbReference type="SAM" id="MobiDB-lite"/>
    </source>
</evidence>
<name>A0AAV3QTX5_LITER</name>
<dbReference type="AlphaFoldDB" id="A0AAV3QTX5"/>
<gene>
    <name evidence="3" type="ORF">LIER_21503</name>
</gene>
<dbReference type="PANTHER" id="PTHR39267">
    <property type="entry name" value="SURVIVAL MOTOR NEURON-LIKE PROTEIN 1"/>
    <property type="match status" value="1"/>
</dbReference>
<feature type="domain" description="Survival Motor Neuron Gemin2-binding" evidence="2">
    <location>
        <begin position="4"/>
        <end position="26"/>
    </location>
</feature>
<dbReference type="InterPro" id="IPR040424">
    <property type="entry name" value="Smn1"/>
</dbReference>